<comment type="caution">
    <text evidence="9">The sequence shown here is derived from an EMBL/GenBank/DDBJ whole genome shotgun (WGS) entry which is preliminary data.</text>
</comment>
<dbReference type="PIRSF" id="PIRSF006066">
    <property type="entry name" value="HI0050"/>
    <property type="match status" value="1"/>
</dbReference>
<accession>A0A662D680</accession>
<gene>
    <name evidence="9" type="ORF">DRZ78_00405</name>
</gene>
<reference evidence="9 10" key="1">
    <citation type="submission" date="2018-06" db="EMBL/GenBank/DDBJ databases">
        <title>Extensive metabolic versatility and redundancy in microbially diverse, dynamic hydrothermal sediments.</title>
        <authorList>
            <person name="Dombrowski N."/>
            <person name="Teske A."/>
            <person name="Baker B.J."/>
        </authorList>
    </citation>
    <scope>NUCLEOTIDE SEQUENCE [LARGE SCALE GENOMIC DNA]</scope>
    <source>
        <strain evidence="9">B7_G13</strain>
    </source>
</reference>
<protein>
    <submittedName>
        <fullName evidence="9">TRAP transporter large permease</fullName>
    </submittedName>
</protein>
<dbReference type="PANTHER" id="PTHR33362:SF3">
    <property type="entry name" value="SIALIC ACID TRAP TRANSPORTER PERMEASE PROTEIN SIAT"/>
    <property type="match status" value="1"/>
</dbReference>
<dbReference type="InterPro" id="IPR004681">
    <property type="entry name" value="TRAP_DctM"/>
</dbReference>
<evidence type="ECO:0000313" key="10">
    <source>
        <dbReference type="Proteomes" id="UP000277457"/>
    </source>
</evidence>
<evidence type="ECO:0000256" key="1">
    <source>
        <dbReference type="ARBA" id="ARBA00004429"/>
    </source>
</evidence>
<name>A0A662D680_UNCAE</name>
<feature type="transmembrane region" description="Helical" evidence="7">
    <location>
        <begin position="399"/>
        <end position="423"/>
    </location>
</feature>
<feature type="transmembrane region" description="Helical" evidence="7">
    <location>
        <begin position="6"/>
        <end position="34"/>
    </location>
</feature>
<evidence type="ECO:0000256" key="3">
    <source>
        <dbReference type="ARBA" id="ARBA00022519"/>
    </source>
</evidence>
<feature type="transmembrane region" description="Helical" evidence="7">
    <location>
        <begin position="214"/>
        <end position="234"/>
    </location>
</feature>
<keyword evidence="3" id="KW-0997">Cell inner membrane</keyword>
<dbReference type="PANTHER" id="PTHR33362">
    <property type="entry name" value="SIALIC ACID TRAP TRANSPORTER PERMEASE PROTEIN SIAT-RELATED"/>
    <property type="match status" value="1"/>
</dbReference>
<evidence type="ECO:0000259" key="8">
    <source>
        <dbReference type="Pfam" id="PF06808"/>
    </source>
</evidence>
<feature type="transmembrane region" description="Helical" evidence="7">
    <location>
        <begin position="240"/>
        <end position="259"/>
    </location>
</feature>
<dbReference type="GO" id="GO:0022857">
    <property type="term" value="F:transmembrane transporter activity"/>
    <property type="evidence" value="ECO:0007669"/>
    <property type="project" value="TreeGrafter"/>
</dbReference>
<dbReference type="InterPro" id="IPR010656">
    <property type="entry name" value="DctM"/>
</dbReference>
<keyword evidence="6 7" id="KW-0472">Membrane</keyword>
<dbReference type="Pfam" id="PF06808">
    <property type="entry name" value="DctM"/>
    <property type="match status" value="1"/>
</dbReference>
<evidence type="ECO:0000256" key="4">
    <source>
        <dbReference type="ARBA" id="ARBA00022692"/>
    </source>
</evidence>
<feature type="domain" description="TRAP C4-dicarboxylate transport system permease DctM subunit" evidence="8">
    <location>
        <begin position="8"/>
        <end position="418"/>
    </location>
</feature>
<dbReference type="AlphaFoldDB" id="A0A662D680"/>
<feature type="transmembrane region" description="Helical" evidence="7">
    <location>
        <begin position="313"/>
        <end position="346"/>
    </location>
</feature>
<feature type="transmembrane region" description="Helical" evidence="7">
    <location>
        <begin position="170"/>
        <end position="193"/>
    </location>
</feature>
<organism evidence="9 10">
    <name type="scientific">Aerophobetes bacterium</name>
    <dbReference type="NCBI Taxonomy" id="2030807"/>
    <lineage>
        <taxon>Bacteria</taxon>
        <taxon>Candidatus Aerophobota</taxon>
    </lineage>
</organism>
<keyword evidence="5 7" id="KW-1133">Transmembrane helix</keyword>
<evidence type="ECO:0000256" key="5">
    <source>
        <dbReference type="ARBA" id="ARBA00022989"/>
    </source>
</evidence>
<evidence type="ECO:0000256" key="7">
    <source>
        <dbReference type="SAM" id="Phobius"/>
    </source>
</evidence>
<keyword evidence="4 7" id="KW-0812">Transmembrane</keyword>
<proteinExistence type="predicted"/>
<feature type="transmembrane region" description="Helical" evidence="7">
    <location>
        <begin position="92"/>
        <end position="109"/>
    </location>
</feature>
<dbReference type="Proteomes" id="UP000277457">
    <property type="component" value="Unassembled WGS sequence"/>
</dbReference>
<feature type="transmembrane region" description="Helical" evidence="7">
    <location>
        <begin position="271"/>
        <end position="293"/>
    </location>
</feature>
<evidence type="ECO:0000256" key="2">
    <source>
        <dbReference type="ARBA" id="ARBA00022475"/>
    </source>
</evidence>
<comment type="subcellular location">
    <subcellularLocation>
        <location evidence="1">Cell inner membrane</location>
        <topology evidence="1">Multi-pass membrane protein</topology>
    </subcellularLocation>
</comment>
<keyword evidence="2" id="KW-1003">Cell membrane</keyword>
<dbReference type="GO" id="GO:0005886">
    <property type="term" value="C:plasma membrane"/>
    <property type="evidence" value="ECO:0007669"/>
    <property type="project" value="UniProtKB-SubCell"/>
</dbReference>
<dbReference type="NCBIfam" id="TIGR00786">
    <property type="entry name" value="dctM"/>
    <property type="match status" value="1"/>
</dbReference>
<evidence type="ECO:0000313" key="9">
    <source>
        <dbReference type="EMBL" id="RLE08761.1"/>
    </source>
</evidence>
<sequence length="431" mass="46281">MAVVVWMVIFVAVFAMGYPIALGMFISSAFYLLLSHVDLSLLMDMMVIKFENNFILLAVPLFIFTAKVMNAGKVTDRIFDFTRSALGSLRGGLGYVNIAASIIFAGMSGSEIADVSGLGTVEIKAMKDAGYDGAFSCAVTSASATIGPIIPPSIPMVVYSMLSGASVGYLFLGGFIPGFLLGGALMGVVYVLSVKRNYPRGEKVSFRQLLRNSVKAFPALITPILLLYGIYGGVFTPTESAGIVAAYALILSLFVYRTLGLKELYKVIIDTVVSTGYISFFIAGAFIFGYVVAREEIPTLITNVFISLGLTSSWWITLLSVNVLFLILGCFFDVTAIQLIIIPILLPLVKSVGIDLVHFGVITSLNLMIALDTPPYGQTGFITAAISGTPLNEVVKEMLLYFVPCEIGVLALVTYVPDLVLWLPRLAGYAG</sequence>
<dbReference type="EMBL" id="QMPY01000008">
    <property type="protein sequence ID" value="RLE08761.1"/>
    <property type="molecule type" value="Genomic_DNA"/>
</dbReference>
<evidence type="ECO:0000256" key="6">
    <source>
        <dbReference type="ARBA" id="ARBA00023136"/>
    </source>
</evidence>